<keyword evidence="5 11" id="KW-0812">Transmembrane</keyword>
<dbReference type="PIRSF" id="PIRSF004862">
    <property type="entry name" value="FliF"/>
    <property type="match status" value="1"/>
</dbReference>
<dbReference type="InterPro" id="IPR013556">
    <property type="entry name" value="Flag_M-ring_C"/>
</dbReference>
<dbReference type="Pfam" id="PF08345">
    <property type="entry name" value="YscJ_FliF_C"/>
    <property type="match status" value="1"/>
</dbReference>
<keyword evidence="7 11" id="KW-0472">Membrane</keyword>
<keyword evidence="4" id="KW-1003">Cell membrane</keyword>
<evidence type="ECO:0000256" key="3">
    <source>
        <dbReference type="ARBA" id="ARBA00007971"/>
    </source>
</evidence>
<keyword evidence="15" id="KW-1185">Reference proteome</keyword>
<dbReference type="InterPro" id="IPR000067">
    <property type="entry name" value="FlgMring_FliF"/>
</dbReference>
<proteinExistence type="inferred from homology"/>
<sequence>MKEKLQKWRESTFTFWKSRSKGQKGTMIGGAVLIVLLIAAVTFFSSNSNYVPLYNNLSMQEAGQITTELDTRTVPYELENGGTTILVPEEQVDSLLLEFASMGLPNSGSIDYSFFSENASWGITENEFSVMKLDAMQTELGNLISGIEGIQDANVMINMPEQPVFADEATGEASVAIMLHTQPGYQFEGNQVDGLYHLVSKAIPNLDAEDIIIMNQYFEYYDQETQLAGGQDTYSNQQTIKKDVERDIQRRLQQMLGTMVGNENIVVSVTADIDFSQENRTEELVEPVDLEAMEGIPVSLETIQESYTGQGAPDGVAGAGEEDVANFPAEEGDNDGDYELDRETINYEFNRIRREIVESPYQIRDLGIQVAVNSTRQGEDGEIEFLNQQEQTDVEEGVESILNSIIETSVDGDLQDMEEEAEPNTSIVFQEFSPSVGEQEEPSGAGIPIWLYIVGGILLIVIIILLFMLRRNRTEEEWLEEEIEEEQPLASVADNEEPIIPELPREDTEEVIRRKQLEKIANEKPEEFAKLLRSWMNED</sequence>
<evidence type="ECO:0000256" key="5">
    <source>
        <dbReference type="ARBA" id="ARBA00022692"/>
    </source>
</evidence>
<evidence type="ECO:0000259" key="13">
    <source>
        <dbReference type="Pfam" id="PF08345"/>
    </source>
</evidence>
<feature type="transmembrane region" description="Helical" evidence="11">
    <location>
        <begin position="449"/>
        <end position="469"/>
    </location>
</feature>
<dbReference type="Pfam" id="PF01514">
    <property type="entry name" value="YscJ_FliF"/>
    <property type="match status" value="1"/>
</dbReference>
<evidence type="ECO:0000256" key="1">
    <source>
        <dbReference type="ARBA" id="ARBA00004117"/>
    </source>
</evidence>
<feature type="region of interest" description="Disordered" evidence="10">
    <location>
        <begin position="484"/>
        <end position="505"/>
    </location>
</feature>
<reference evidence="14 15" key="1">
    <citation type="submission" date="2014-11" db="EMBL/GenBank/DDBJ databases">
        <authorList>
            <person name="Urmite Genomes Urmite Genomes"/>
        </authorList>
    </citation>
    <scope>NUCLEOTIDE SEQUENCE [LARGE SCALE GENOMIC DNA]</scope>
    <source>
        <strain evidence="14 15">Oc5</strain>
    </source>
</reference>
<comment type="subcellular location">
    <subcellularLocation>
        <location evidence="1 9">Bacterial flagellum basal body</location>
    </subcellularLocation>
    <subcellularLocation>
        <location evidence="2">Cell membrane</location>
        <topology evidence="2">Multi-pass membrane protein</topology>
    </subcellularLocation>
</comment>
<keyword evidence="14" id="KW-0282">Flagellum</keyword>
<feature type="transmembrane region" description="Helical" evidence="11">
    <location>
        <begin position="25"/>
        <end position="44"/>
    </location>
</feature>
<dbReference type="PANTHER" id="PTHR30046">
    <property type="entry name" value="FLAGELLAR M-RING PROTEIN"/>
    <property type="match status" value="1"/>
</dbReference>
<dbReference type="GO" id="GO:0071973">
    <property type="term" value="P:bacterial-type flagellum-dependent cell motility"/>
    <property type="evidence" value="ECO:0007669"/>
    <property type="project" value="InterPro"/>
</dbReference>
<dbReference type="InterPro" id="IPR045851">
    <property type="entry name" value="AMP-bd_C_sf"/>
</dbReference>
<evidence type="ECO:0000256" key="2">
    <source>
        <dbReference type="ARBA" id="ARBA00004651"/>
    </source>
</evidence>
<dbReference type="GO" id="GO:0005886">
    <property type="term" value="C:plasma membrane"/>
    <property type="evidence" value="ECO:0007669"/>
    <property type="project" value="UniProtKB-SubCell"/>
</dbReference>
<evidence type="ECO:0000256" key="4">
    <source>
        <dbReference type="ARBA" id="ARBA00022475"/>
    </source>
</evidence>
<dbReference type="Proteomes" id="UP000040453">
    <property type="component" value="Unassembled WGS sequence"/>
</dbReference>
<dbReference type="NCBIfam" id="TIGR00206">
    <property type="entry name" value="fliF"/>
    <property type="match status" value="1"/>
</dbReference>
<evidence type="ECO:0000313" key="14">
    <source>
        <dbReference type="EMBL" id="CEI84302.1"/>
    </source>
</evidence>
<feature type="domain" description="Flagellar M-ring N-terminal" evidence="12">
    <location>
        <begin position="46"/>
        <end position="220"/>
    </location>
</feature>
<comment type="similarity">
    <text evidence="3 9">Belongs to the FliF family.</text>
</comment>
<dbReference type="InterPro" id="IPR006182">
    <property type="entry name" value="FliF_N_dom"/>
</dbReference>
<organism evidence="14 15">
    <name type="scientific">Oceanobacillus oncorhynchi</name>
    <dbReference type="NCBI Taxonomy" id="545501"/>
    <lineage>
        <taxon>Bacteria</taxon>
        <taxon>Bacillati</taxon>
        <taxon>Bacillota</taxon>
        <taxon>Bacilli</taxon>
        <taxon>Bacillales</taxon>
        <taxon>Bacillaceae</taxon>
        <taxon>Oceanobacillus</taxon>
    </lineage>
</organism>
<evidence type="ECO:0000259" key="12">
    <source>
        <dbReference type="Pfam" id="PF01514"/>
    </source>
</evidence>
<dbReference type="GO" id="GO:0009431">
    <property type="term" value="C:bacterial-type flagellum basal body, MS ring"/>
    <property type="evidence" value="ECO:0007669"/>
    <property type="project" value="InterPro"/>
</dbReference>
<dbReference type="GO" id="GO:0003774">
    <property type="term" value="F:cytoskeletal motor activity"/>
    <property type="evidence" value="ECO:0007669"/>
    <property type="project" value="InterPro"/>
</dbReference>
<evidence type="ECO:0000256" key="8">
    <source>
        <dbReference type="ARBA" id="ARBA00023143"/>
    </source>
</evidence>
<dbReference type="STRING" id="545501.BN997_04246"/>
<dbReference type="OrthoDB" id="9807026at2"/>
<dbReference type="AlphaFoldDB" id="A0A0A1MY97"/>
<keyword evidence="14" id="KW-0966">Cell projection</keyword>
<dbReference type="InterPro" id="IPR043427">
    <property type="entry name" value="YscJ/FliF"/>
</dbReference>
<evidence type="ECO:0000313" key="15">
    <source>
        <dbReference type="Proteomes" id="UP000040453"/>
    </source>
</evidence>
<dbReference type="PRINTS" id="PR01009">
    <property type="entry name" value="FLGMRINGFLIF"/>
</dbReference>
<gene>
    <name evidence="14" type="primary">fliF</name>
    <name evidence="14" type="ORF">BN997_04246</name>
</gene>
<dbReference type="PANTHER" id="PTHR30046:SF0">
    <property type="entry name" value="FLAGELLAR M-RING PROTEIN"/>
    <property type="match status" value="1"/>
</dbReference>
<feature type="domain" description="Flagellar M-ring C-terminal" evidence="13">
    <location>
        <begin position="256"/>
        <end position="400"/>
    </location>
</feature>
<protein>
    <recommendedName>
        <fullName evidence="9">Flagellar M-ring protein</fullName>
    </recommendedName>
</protein>
<accession>A0A0A1MY97</accession>
<dbReference type="EMBL" id="CDGG01000001">
    <property type="protein sequence ID" value="CEI84302.1"/>
    <property type="molecule type" value="Genomic_DNA"/>
</dbReference>
<name>A0A0A1MY97_9BACI</name>
<evidence type="ECO:0000256" key="7">
    <source>
        <dbReference type="ARBA" id="ARBA00023136"/>
    </source>
</evidence>
<keyword evidence="8 9" id="KW-0975">Bacterial flagellum</keyword>
<keyword evidence="6 11" id="KW-1133">Transmembrane helix</keyword>
<dbReference type="Gene3D" id="3.30.300.30">
    <property type="match status" value="1"/>
</dbReference>
<evidence type="ECO:0000256" key="9">
    <source>
        <dbReference type="PIRNR" id="PIRNR004862"/>
    </source>
</evidence>
<keyword evidence="14" id="KW-0969">Cilium</keyword>
<evidence type="ECO:0000256" key="6">
    <source>
        <dbReference type="ARBA" id="ARBA00022989"/>
    </source>
</evidence>
<evidence type="ECO:0000256" key="10">
    <source>
        <dbReference type="SAM" id="MobiDB-lite"/>
    </source>
</evidence>
<dbReference type="RefSeq" id="WP_042535036.1">
    <property type="nucleotide sequence ID" value="NZ_CAXOIH010000001.1"/>
</dbReference>
<evidence type="ECO:0000256" key="11">
    <source>
        <dbReference type="SAM" id="Phobius"/>
    </source>
</evidence>
<comment type="function">
    <text evidence="9">The M ring may be actively involved in energy transduction.</text>
</comment>